<dbReference type="HAMAP" id="MF_00048">
    <property type="entry name" value="UPF0102"/>
    <property type="match status" value="1"/>
</dbReference>
<sequence>MKSVTRKTSGRQQTGKDGEELARRYLLEQGYAIRDVNWRGRRGELDVVAERDGMLIIVEVRTRRTHGFGTAREAVDRRKLLQVRRVAEEYVARQRLFSMPLRLDVIAIEWQGKKPFLQHLQGVDFA</sequence>
<evidence type="ECO:0000313" key="3">
    <source>
        <dbReference type="EMBL" id="OUM88328.1"/>
    </source>
</evidence>
<evidence type="ECO:0000256" key="2">
    <source>
        <dbReference type="HAMAP-Rule" id="MF_00048"/>
    </source>
</evidence>
<dbReference type="SUPFAM" id="SSF52980">
    <property type="entry name" value="Restriction endonuclease-like"/>
    <property type="match status" value="1"/>
</dbReference>
<accession>A0A1Y3PT60</accession>
<proteinExistence type="inferred from homology"/>
<gene>
    <name evidence="3" type="ORF">BAA01_08115</name>
</gene>
<dbReference type="NCBIfam" id="NF009154">
    <property type="entry name" value="PRK12497.3-3"/>
    <property type="match status" value="1"/>
</dbReference>
<dbReference type="CDD" id="cd20736">
    <property type="entry name" value="PoNe_Nuclease"/>
    <property type="match status" value="1"/>
</dbReference>
<dbReference type="AlphaFoldDB" id="A0A1Y3PT60"/>
<dbReference type="PANTHER" id="PTHR34039:SF1">
    <property type="entry name" value="UPF0102 PROTEIN YRAN"/>
    <property type="match status" value="1"/>
</dbReference>
<evidence type="ECO:0000256" key="1">
    <source>
        <dbReference type="ARBA" id="ARBA00006738"/>
    </source>
</evidence>
<protein>
    <recommendedName>
        <fullName evidence="2">UPF0102 protein BAA01_08115</fullName>
    </recommendedName>
</protein>
<organism evidence="3 4">
    <name type="scientific">Bacillus thermozeamaize</name>
    <dbReference type="NCBI Taxonomy" id="230954"/>
    <lineage>
        <taxon>Bacteria</taxon>
        <taxon>Bacillati</taxon>
        <taxon>Bacillota</taxon>
        <taxon>Bacilli</taxon>
        <taxon>Bacillales</taxon>
        <taxon>Bacillaceae</taxon>
        <taxon>Bacillus</taxon>
    </lineage>
</organism>
<dbReference type="InterPro" id="IPR003509">
    <property type="entry name" value="UPF0102_YraN-like"/>
</dbReference>
<dbReference type="PANTHER" id="PTHR34039">
    <property type="entry name" value="UPF0102 PROTEIN YRAN"/>
    <property type="match status" value="1"/>
</dbReference>
<reference evidence="4" key="1">
    <citation type="submission" date="2016-06" db="EMBL/GenBank/DDBJ databases">
        <authorList>
            <person name="Nascimento L."/>
            <person name="Pereira R.V."/>
            <person name="Martins L.F."/>
            <person name="Quaggio R.B."/>
            <person name="Silva A.M."/>
            <person name="Setubal J.C."/>
        </authorList>
    </citation>
    <scope>NUCLEOTIDE SEQUENCE [LARGE SCALE GENOMIC DNA]</scope>
</reference>
<dbReference type="EMBL" id="LZRT01000062">
    <property type="protein sequence ID" value="OUM88328.1"/>
    <property type="molecule type" value="Genomic_DNA"/>
</dbReference>
<dbReference type="Gene3D" id="3.40.1350.10">
    <property type="match status" value="1"/>
</dbReference>
<name>A0A1Y3PT60_9BACI</name>
<dbReference type="Proteomes" id="UP000196475">
    <property type="component" value="Unassembled WGS sequence"/>
</dbReference>
<dbReference type="Pfam" id="PF02021">
    <property type="entry name" value="UPF0102"/>
    <property type="match status" value="1"/>
</dbReference>
<comment type="similarity">
    <text evidence="1 2">Belongs to the UPF0102 family.</text>
</comment>
<comment type="caution">
    <text evidence="3">The sequence shown here is derived from an EMBL/GenBank/DDBJ whole genome shotgun (WGS) entry which is preliminary data.</text>
</comment>
<dbReference type="InterPro" id="IPR011856">
    <property type="entry name" value="tRNA_endonuc-like_dom_sf"/>
</dbReference>
<dbReference type="GO" id="GO:0003676">
    <property type="term" value="F:nucleic acid binding"/>
    <property type="evidence" value="ECO:0007669"/>
    <property type="project" value="InterPro"/>
</dbReference>
<evidence type="ECO:0000313" key="4">
    <source>
        <dbReference type="Proteomes" id="UP000196475"/>
    </source>
</evidence>
<dbReference type="InterPro" id="IPR011335">
    <property type="entry name" value="Restrct_endonuc-II-like"/>
</dbReference>
<dbReference type="NCBIfam" id="NF009150">
    <property type="entry name" value="PRK12497.1-3"/>
    <property type="match status" value="1"/>
</dbReference>